<evidence type="ECO:0000313" key="2">
    <source>
        <dbReference type="Proteomes" id="UP000551709"/>
    </source>
</evidence>
<protein>
    <submittedName>
        <fullName evidence="1">Uncharacterized protein</fullName>
    </submittedName>
</protein>
<keyword evidence="1" id="KW-0614">Plasmid</keyword>
<dbReference type="Proteomes" id="UP000551709">
    <property type="component" value="Plasmid pBb1S5b"/>
</dbReference>
<reference evidence="1" key="1">
    <citation type="journal article" date="2017" name="Syst. Appl. Microbiol.">
        <title>Soybeans inoculated with root zone soils of Canadian native legumes harbour diverse and novel Bradyrhizobium spp. that possess agricultural potential.</title>
        <authorList>
            <person name="Bromfield E.S.P."/>
            <person name="Cloutier S."/>
            <person name="Tambong J.T."/>
            <person name="Tran Thi T.V."/>
        </authorList>
    </citation>
    <scope>NUCLEOTIDE SEQUENCE</scope>
    <source>
        <strain evidence="1">1S5</strain>
    </source>
</reference>
<dbReference type="RefSeq" id="WP_166107197.1">
    <property type="nucleotide sequence ID" value="NZ_CP096257.1"/>
</dbReference>
<gene>
    <name evidence="1" type="ORF">HAP41_0000049595</name>
</gene>
<organism evidence="1 2">
    <name type="scientific">Bradyrhizobium barranii subsp. apii</name>
    <dbReference type="NCBI Taxonomy" id="2819348"/>
    <lineage>
        <taxon>Bacteria</taxon>
        <taxon>Pseudomonadati</taxon>
        <taxon>Pseudomonadota</taxon>
        <taxon>Alphaproteobacteria</taxon>
        <taxon>Hyphomicrobiales</taxon>
        <taxon>Nitrobacteraceae</taxon>
        <taxon>Bradyrhizobium</taxon>
        <taxon>Bradyrhizobium barranii</taxon>
    </lineage>
</organism>
<dbReference type="EMBL" id="CP096257">
    <property type="protein sequence ID" value="UPT92361.1"/>
    <property type="molecule type" value="Genomic_DNA"/>
</dbReference>
<name>A0A8T5VHL1_9BRAD</name>
<reference evidence="1" key="2">
    <citation type="submission" date="2022-04" db="EMBL/GenBank/DDBJ databases">
        <authorList>
            <person name="Bromfield E.S.P."/>
            <person name="Cloutier S."/>
        </authorList>
    </citation>
    <scope>NUCLEOTIDE SEQUENCE</scope>
    <source>
        <strain evidence="1">1S5</strain>
        <plasmid evidence="1">pBb1S5b</plasmid>
    </source>
</reference>
<sequence>MRWFWVLLTIALVGGGLYYSLRDDPLRSELNRRFPPVDVEQQRQKAVDSASTAASILTAPNVAAGTDVATIQGVLQNELSKRGVTKLALAAERQLLRLTADFDIVLKPEDMPPGLDKADLLSKLKPQVAGRIDVFLGAAADLTSSAERTLRVKLLPVVRGLEIQKLTVAGRYDMTEAGDLLAAVLNRYADNLSAAIGGDPVLNIELPTTLQKEFDVSGPIHVDLKEAPDLKLTLAAHSVKSPFGLAAAAWLIDQGKIEAVFQLAPLGDLPPKPPEKVGTFDEVKTVIRNSTNDALGIADPPPGIWLAIGKALIAKSLDHAFSEAQPCLTGEGSIPREEFSQKVPTPDASSIDCTPRKDCTPTRQCDLQEDTRDCRRPRNCTHNHDERECNKCIASAFGHCITHGNDPFCEAAKAAQNAAYDTDFNACNALGPIMDAVCEAEKATQNGLYSTAKLKCEADKKAESVACEAAKTSEKFACEGEKGVIDGLHRTGNLANIDGSVAGNGNLRICFRNVHVSENMDKVTLALEADGKADIDTHFKFVPLDVAGHVLCPLEWTADKRITASIPLQSVATAMSLVRKDASSDLSYEGKLDGLALKLHFQPSPLSLVLQNVNFALACPPAAGLINGLTRGLGPLLPEFLKDFTYKTKPVSFSFSPTLPTQTVLGQKIKPVLSENSAAFVLTGNP</sequence>
<evidence type="ECO:0000313" key="1">
    <source>
        <dbReference type="EMBL" id="UPT92361.1"/>
    </source>
</evidence>
<accession>A0A8T5VHL1</accession>
<dbReference type="AlphaFoldDB" id="A0A8T5VHL1"/>
<proteinExistence type="predicted"/>
<geneLocation type="plasmid" evidence="1 2">
    <name>pBb1S5b</name>
</geneLocation>